<comment type="caution">
    <text evidence="11">The sequence shown here is derived from an EMBL/GenBank/DDBJ whole genome shotgun (WGS) entry which is preliminary data.</text>
</comment>
<keyword evidence="12" id="KW-1185">Reference proteome</keyword>
<evidence type="ECO:0000256" key="2">
    <source>
        <dbReference type="ARBA" id="ARBA00004829"/>
    </source>
</evidence>
<protein>
    <recommendedName>
        <fullName evidence="8">Phytoene dehydrogenase</fullName>
    </recommendedName>
</protein>
<dbReference type="OrthoDB" id="9774675at2"/>
<accession>A0A3S0YD76</accession>
<evidence type="ECO:0000256" key="9">
    <source>
        <dbReference type="RuleBase" id="RU362075"/>
    </source>
</evidence>
<dbReference type="InterPro" id="IPR014105">
    <property type="entry name" value="Carotenoid/retinoid_OxRdtase"/>
</dbReference>
<evidence type="ECO:0000256" key="4">
    <source>
        <dbReference type="ARBA" id="ARBA00022630"/>
    </source>
</evidence>
<sequence>MDKPVSAQGKAIVIGSGFGGIAVAIRLLSEGWDVELLERHADIGGRARVFHLDGVTFDAGPTVITAPFIFEALFERFGERMEEHVTLLPVEPFYRMDFADGSYFDYKSRIDETVAEIERISPGEGGAYADFLKATEVMYQRGFVELAEQPFTRVSDMLKVLPDLVRLRADISLYDFVSRFFTDERLRKAFSVPSLLVGGHPYRTSSLYGLIHALERRGGVWYPKGGTGALVKALADLFKRNGGFIRTNQQVSAISAEGGRVTGVELVSGEHYSADIVVSNVDPLHVYEHWLPMGRWGRLLNSWRRRMKQSMGLIVVYFTTQRRYPELEHHTIVFGDTFKEILDAIFDKHELLDDLSLYLHRPSATDPQMAPANSDAFYVLAPVPNLSGKQDWETLEPVLTQQILLTLQQRLMPDLFEQLSATHAITPRYFHDALSSPFGSGFSIAPTLTQSAGLRFHNRSPHFDNLYFVGAGTHPGAGVPGVVSSAGVVERLVKEDSHKRQQWLASVQDRSVQGGKVT</sequence>
<comment type="cofactor">
    <cofactor evidence="1">
        <name>FAD</name>
        <dbReference type="ChEBI" id="CHEBI:57692"/>
    </cofactor>
</comment>
<proteinExistence type="inferred from homology"/>
<evidence type="ECO:0000256" key="5">
    <source>
        <dbReference type="ARBA" id="ARBA00022746"/>
    </source>
</evidence>
<dbReference type="GO" id="GO:0016627">
    <property type="term" value="F:oxidoreductase activity, acting on the CH-CH group of donors"/>
    <property type="evidence" value="ECO:0007669"/>
    <property type="project" value="UniProtKB-ARBA"/>
</dbReference>
<comment type="similarity">
    <text evidence="3 9">Belongs to the carotenoid/retinoid oxidoreductase family.</text>
</comment>
<evidence type="ECO:0000256" key="3">
    <source>
        <dbReference type="ARBA" id="ARBA00006046"/>
    </source>
</evidence>
<dbReference type="Proteomes" id="UP000287336">
    <property type="component" value="Unassembled WGS sequence"/>
</dbReference>
<keyword evidence="4" id="KW-0285">Flavoprotein</keyword>
<dbReference type="Gene3D" id="3.50.50.60">
    <property type="entry name" value="FAD/NAD(P)-binding domain"/>
    <property type="match status" value="2"/>
</dbReference>
<dbReference type="PANTHER" id="PTHR43734">
    <property type="entry name" value="PHYTOENE DESATURASE"/>
    <property type="match status" value="1"/>
</dbReference>
<evidence type="ECO:0000259" key="10">
    <source>
        <dbReference type="Pfam" id="PF01593"/>
    </source>
</evidence>
<keyword evidence="6" id="KW-0274">FAD</keyword>
<evidence type="ECO:0000256" key="7">
    <source>
        <dbReference type="ARBA" id="ARBA00023002"/>
    </source>
</evidence>
<evidence type="ECO:0000313" key="11">
    <source>
        <dbReference type="EMBL" id="RUR27393.1"/>
    </source>
</evidence>
<dbReference type="InterPro" id="IPR036188">
    <property type="entry name" value="FAD/NAD-bd_sf"/>
</dbReference>
<dbReference type="InterPro" id="IPR008150">
    <property type="entry name" value="Phytoene_DH_bac_CS"/>
</dbReference>
<dbReference type="NCBIfam" id="TIGR02734">
    <property type="entry name" value="crtI_fam"/>
    <property type="match status" value="1"/>
</dbReference>
<gene>
    <name evidence="11" type="primary">crtI</name>
    <name evidence="11" type="ORF">ELY33_14895</name>
</gene>
<evidence type="ECO:0000256" key="6">
    <source>
        <dbReference type="ARBA" id="ARBA00022827"/>
    </source>
</evidence>
<dbReference type="Pfam" id="PF01593">
    <property type="entry name" value="Amino_oxidase"/>
    <property type="match status" value="1"/>
</dbReference>
<name>A0A3S0YD76_9GAMM</name>
<dbReference type="InterPro" id="IPR002937">
    <property type="entry name" value="Amino_oxidase"/>
</dbReference>
<evidence type="ECO:0000256" key="8">
    <source>
        <dbReference type="ARBA" id="ARBA00031986"/>
    </source>
</evidence>
<evidence type="ECO:0000256" key="1">
    <source>
        <dbReference type="ARBA" id="ARBA00001974"/>
    </source>
</evidence>
<dbReference type="PANTHER" id="PTHR43734:SF3">
    <property type="entry name" value="B-CAROTENE KETOLASE"/>
    <property type="match status" value="1"/>
</dbReference>
<dbReference type="PROSITE" id="PS00982">
    <property type="entry name" value="PHYTOENE_DH"/>
    <property type="match status" value="1"/>
</dbReference>
<evidence type="ECO:0000313" key="12">
    <source>
        <dbReference type="Proteomes" id="UP000287336"/>
    </source>
</evidence>
<comment type="pathway">
    <text evidence="2 9">Carotenoid biosynthesis.</text>
</comment>
<dbReference type="SUPFAM" id="SSF51905">
    <property type="entry name" value="FAD/NAD(P)-binding domain"/>
    <property type="match status" value="1"/>
</dbReference>
<keyword evidence="5 9" id="KW-0125">Carotenoid biosynthesis</keyword>
<reference evidence="11 12" key="1">
    <citation type="submission" date="2018-12" db="EMBL/GenBank/DDBJ databases">
        <title>three novel Halomonas strain isolated from plants.</title>
        <authorList>
            <person name="Sun C."/>
        </authorList>
    </citation>
    <scope>NUCLEOTIDE SEQUENCE [LARGE SCALE GENOMIC DNA]</scope>
    <source>
        <strain evidence="11 12">DSM 19434</strain>
    </source>
</reference>
<keyword evidence="7 9" id="KW-0560">Oxidoreductase</keyword>
<dbReference type="AlphaFoldDB" id="A0A3S0YD76"/>
<dbReference type="GO" id="GO:0016117">
    <property type="term" value="P:carotenoid biosynthetic process"/>
    <property type="evidence" value="ECO:0007669"/>
    <property type="project" value="UniProtKB-KW"/>
</dbReference>
<organism evidence="11 12">
    <name type="scientific">Vreelandella andesensis</name>
    <dbReference type="NCBI Taxonomy" id="447567"/>
    <lineage>
        <taxon>Bacteria</taxon>
        <taxon>Pseudomonadati</taxon>
        <taxon>Pseudomonadota</taxon>
        <taxon>Gammaproteobacteria</taxon>
        <taxon>Oceanospirillales</taxon>
        <taxon>Halomonadaceae</taxon>
        <taxon>Vreelandella</taxon>
    </lineage>
</organism>
<dbReference type="EMBL" id="RZHG01000028">
    <property type="protein sequence ID" value="RUR27393.1"/>
    <property type="molecule type" value="Genomic_DNA"/>
</dbReference>
<feature type="domain" description="Amine oxidase" evidence="10">
    <location>
        <begin position="19"/>
        <end position="486"/>
    </location>
</feature>